<name>A0ABQ1QYP1_9ALTE</name>
<protein>
    <submittedName>
        <fullName evidence="3">Uncharacterized protein</fullName>
    </submittedName>
</protein>
<dbReference type="RefSeq" id="WP_099036674.1">
    <property type="nucleotide sequence ID" value="NZ_BMGJ01000001.1"/>
</dbReference>
<dbReference type="SUPFAM" id="SSF48403">
    <property type="entry name" value="Ankyrin repeat"/>
    <property type="match status" value="1"/>
</dbReference>
<feature type="region of interest" description="Disordered" evidence="1">
    <location>
        <begin position="52"/>
        <end position="72"/>
    </location>
</feature>
<dbReference type="EMBL" id="BMGJ01000001">
    <property type="protein sequence ID" value="GGD50414.1"/>
    <property type="molecule type" value="Genomic_DNA"/>
</dbReference>
<dbReference type="InterPro" id="IPR002110">
    <property type="entry name" value="Ankyrin_rpt"/>
</dbReference>
<reference evidence="4" key="1">
    <citation type="journal article" date="2019" name="Int. J. Syst. Evol. Microbiol.">
        <title>The Global Catalogue of Microorganisms (GCM) 10K type strain sequencing project: providing services to taxonomists for standard genome sequencing and annotation.</title>
        <authorList>
            <consortium name="The Broad Institute Genomics Platform"/>
            <consortium name="The Broad Institute Genome Sequencing Center for Infectious Disease"/>
            <person name="Wu L."/>
            <person name="Ma J."/>
        </authorList>
    </citation>
    <scope>NUCLEOTIDE SEQUENCE [LARGE SCALE GENOMIC DNA]</scope>
    <source>
        <strain evidence="4">CGMCC 1.12923</strain>
    </source>
</reference>
<dbReference type="Proteomes" id="UP000614272">
    <property type="component" value="Unassembled WGS sequence"/>
</dbReference>
<dbReference type="SMART" id="SM00248">
    <property type="entry name" value="ANK"/>
    <property type="match status" value="3"/>
</dbReference>
<feature type="transmembrane region" description="Helical" evidence="2">
    <location>
        <begin position="6"/>
        <end position="26"/>
    </location>
</feature>
<evidence type="ECO:0000313" key="4">
    <source>
        <dbReference type="Proteomes" id="UP000614272"/>
    </source>
</evidence>
<evidence type="ECO:0000256" key="2">
    <source>
        <dbReference type="SAM" id="Phobius"/>
    </source>
</evidence>
<comment type="caution">
    <text evidence="3">The sequence shown here is derived from an EMBL/GenBank/DDBJ whole genome shotgun (WGS) entry which is preliminary data.</text>
</comment>
<dbReference type="InterPro" id="IPR036770">
    <property type="entry name" value="Ankyrin_rpt-contain_sf"/>
</dbReference>
<keyword evidence="2" id="KW-0812">Transmembrane</keyword>
<gene>
    <name evidence="3" type="ORF">GCM10011357_02930</name>
</gene>
<keyword evidence="4" id="KW-1185">Reference proteome</keyword>
<accession>A0ABQ1QYP1</accession>
<keyword evidence="2" id="KW-0472">Membrane</keyword>
<dbReference type="Gene3D" id="1.25.40.20">
    <property type="entry name" value="Ankyrin repeat-containing domain"/>
    <property type="match status" value="1"/>
</dbReference>
<evidence type="ECO:0000313" key="3">
    <source>
        <dbReference type="EMBL" id="GGD50414.1"/>
    </source>
</evidence>
<sequence>MNRDNAMWLSATGAVVVVAVLAVFKFSGGDDLPQERENHSIVAVTADLQNKGDTVEKPDSYTPSVTEGEFVGSGNSNGTINKVIAATLKNKLAFEKAKEQEVQSLLADAKVKTSEQMGEGSMKEMMLKVAEITQAAHDGDWELFLSLYDELALTDSEMMDLAIHQAISMGAPLDIIEQLLDKGASIPPQSSLTLAVKGEVARMKELLPLGLDLYSEDPYGRNAVSMAAMMGGNPETVRFLLDHNVPVKSSGSGRDALDFALERLITDCEPGVYVDSCARSQEVVGLLLDNGGEIESSHGHFLAVFRSSSPEYYTRLVESYPGIE</sequence>
<evidence type="ECO:0000256" key="1">
    <source>
        <dbReference type="SAM" id="MobiDB-lite"/>
    </source>
</evidence>
<organism evidence="3 4">
    <name type="scientific">Lacimicrobium alkaliphilum</name>
    <dbReference type="NCBI Taxonomy" id="1526571"/>
    <lineage>
        <taxon>Bacteria</taxon>
        <taxon>Pseudomonadati</taxon>
        <taxon>Pseudomonadota</taxon>
        <taxon>Gammaproteobacteria</taxon>
        <taxon>Alteromonadales</taxon>
        <taxon>Alteromonadaceae</taxon>
        <taxon>Lacimicrobium</taxon>
    </lineage>
</organism>
<proteinExistence type="predicted"/>
<keyword evidence="2" id="KW-1133">Transmembrane helix</keyword>